<evidence type="ECO:0000313" key="11">
    <source>
        <dbReference type="Proteomes" id="UP001189429"/>
    </source>
</evidence>
<dbReference type="SUPFAM" id="SSF49503">
    <property type="entry name" value="Cupredoxins"/>
    <property type="match status" value="3"/>
</dbReference>
<organism evidence="10 11">
    <name type="scientific">Prorocentrum cordatum</name>
    <dbReference type="NCBI Taxonomy" id="2364126"/>
    <lineage>
        <taxon>Eukaryota</taxon>
        <taxon>Sar</taxon>
        <taxon>Alveolata</taxon>
        <taxon>Dinophyceae</taxon>
        <taxon>Prorocentrales</taxon>
        <taxon>Prorocentraceae</taxon>
        <taxon>Prorocentrum</taxon>
    </lineage>
</organism>
<evidence type="ECO:0000256" key="4">
    <source>
        <dbReference type="SAM" id="MobiDB-lite"/>
    </source>
</evidence>
<comment type="similarity">
    <text evidence="1">Belongs to the multicopper oxidase family.</text>
</comment>
<reference evidence="10" key="1">
    <citation type="submission" date="2023-10" db="EMBL/GenBank/DDBJ databases">
        <authorList>
            <person name="Chen Y."/>
            <person name="Shah S."/>
            <person name="Dougan E. K."/>
            <person name="Thang M."/>
            <person name="Chan C."/>
        </authorList>
    </citation>
    <scope>NUCLEOTIDE SEQUENCE [LARGE SCALE GENOMIC DNA]</scope>
</reference>
<dbReference type="PROSITE" id="PS00079">
    <property type="entry name" value="MULTICOPPER_OXIDASE1"/>
    <property type="match status" value="1"/>
</dbReference>
<evidence type="ECO:0000256" key="6">
    <source>
        <dbReference type="SAM" id="SignalP"/>
    </source>
</evidence>
<dbReference type="Proteomes" id="UP001189429">
    <property type="component" value="Unassembled WGS sequence"/>
</dbReference>
<keyword evidence="5" id="KW-1133">Transmembrane helix</keyword>
<dbReference type="Gene3D" id="2.60.40.420">
    <property type="entry name" value="Cupredoxins - blue copper proteins"/>
    <property type="match status" value="3"/>
</dbReference>
<dbReference type="InterPro" id="IPR001117">
    <property type="entry name" value="Cu-oxidase_2nd"/>
</dbReference>
<dbReference type="InterPro" id="IPR045087">
    <property type="entry name" value="Cu-oxidase_fam"/>
</dbReference>
<name>A0ABN9R0T8_9DINO</name>
<evidence type="ECO:0000256" key="1">
    <source>
        <dbReference type="ARBA" id="ARBA00010609"/>
    </source>
</evidence>
<sequence length="861" mass="95073">MARGALAALLVLRLADSAVVEYEFNVTYFEVDPDHHGVTWVQGVNGMLPGPEVRVKRYDRLRVRVNNQLGTEDLSVHWHGFEMRGAQEYDGAMGLTQCGIRPGTSFTYDFVVDEHPGTYQYHEHAHLEHVAARGMFGSLIVEPEEGASEPWQFDNEATLMLMDWWRKSNHDLERSKQARISRPGTVSAIGNGVGLLPFHNLLINGMGAFNVFGIKDGLTPGYVTADTHVTELAHIQPAAGETWRLRIINGGALFAMRFRIDGHKLRIVQTDGGDVEETSVDAVSMSSGERFDVLVTFDQPAGSYWMRAETLEEGPGLHHGQLGVVRYQGTPEGVLPTLGFPLSHKIQDAPQLVTMNCIDQAELSDTCRSITDLRRHAATPSMAGTSADPTHDFEISMRGFTGEASAHFTRLIDLTLQGNGIGENQHGGEFVQFHAPIVPYSHVNGTEGGHHKNTLAMNVQKDEIVRVVIQLQDRAAHPWHLHGHKFAVLGVGFPNYTAQCDVLFCRSANNHWISRDGFPDLLDPEEAPLKDTVHVPAGGWVVLQFKVGGWWFFHCHMLVHVHDGMGLVLIEAPEDAPSRLTDLAYLEERGMPSCSHGLHKLEKEGGGLSCSCWENPEMKLDNLPRGTYRCSQPYLCGHELILEEEPQATFRRGRRAREEGRGWRLAMLACWVGLVFALFLSKWLLRWRRSERALDLLEMVEELRFGEGDKLNDLVAKIVVESSKRPSVLTDGSLEAARGEPGDAGPRQRAGSVASVSSFEDMLTSLPSSGLPVYFDASIRSGPDQLYGLGLQEAPSVAGLLPPGSVLALLGPSGDTEPWLRFLAGRRQHGRVRVAGGLQLGGEPVAAWSRRSLRQARGYSR</sequence>
<comment type="caution">
    <text evidence="10">The sequence shown here is derived from an EMBL/GenBank/DDBJ whole genome shotgun (WGS) entry which is preliminary data.</text>
</comment>
<dbReference type="CDD" id="cd13884">
    <property type="entry name" value="CuRO_2_tcLCC_insect_like"/>
    <property type="match status" value="1"/>
</dbReference>
<feature type="domain" description="Plastocyanin-like" evidence="9">
    <location>
        <begin position="26"/>
        <end position="145"/>
    </location>
</feature>
<keyword evidence="11" id="KW-1185">Reference proteome</keyword>
<feature type="non-terminal residue" evidence="10">
    <location>
        <position position="861"/>
    </location>
</feature>
<evidence type="ECO:0000313" key="10">
    <source>
        <dbReference type="EMBL" id="CAK0811364.1"/>
    </source>
</evidence>
<evidence type="ECO:0000259" key="9">
    <source>
        <dbReference type="Pfam" id="PF07732"/>
    </source>
</evidence>
<keyword evidence="5" id="KW-0472">Membrane</keyword>
<dbReference type="InterPro" id="IPR011706">
    <property type="entry name" value="Cu-oxidase_C"/>
</dbReference>
<dbReference type="PANTHER" id="PTHR11709:SF511">
    <property type="entry name" value="LACCASE"/>
    <property type="match status" value="1"/>
</dbReference>
<dbReference type="Pfam" id="PF07731">
    <property type="entry name" value="Cu-oxidase_2"/>
    <property type="match status" value="1"/>
</dbReference>
<evidence type="ECO:0000256" key="5">
    <source>
        <dbReference type="SAM" id="Phobius"/>
    </source>
</evidence>
<keyword evidence="6" id="KW-0732">Signal</keyword>
<feature type="domain" description="Plastocyanin-like" evidence="8">
    <location>
        <begin position="449"/>
        <end position="574"/>
    </location>
</feature>
<dbReference type="PANTHER" id="PTHR11709">
    <property type="entry name" value="MULTI-COPPER OXIDASE"/>
    <property type="match status" value="1"/>
</dbReference>
<evidence type="ECO:0000259" key="8">
    <source>
        <dbReference type="Pfam" id="PF07731"/>
    </source>
</evidence>
<evidence type="ECO:0008006" key="12">
    <source>
        <dbReference type="Google" id="ProtNLM"/>
    </source>
</evidence>
<feature type="transmembrane region" description="Helical" evidence="5">
    <location>
        <begin position="662"/>
        <end position="685"/>
    </location>
</feature>
<evidence type="ECO:0000259" key="7">
    <source>
        <dbReference type="Pfam" id="PF00394"/>
    </source>
</evidence>
<dbReference type="CDD" id="cd04206">
    <property type="entry name" value="CuRO_1_LCC_like"/>
    <property type="match status" value="1"/>
</dbReference>
<feature type="signal peptide" evidence="6">
    <location>
        <begin position="1"/>
        <end position="17"/>
    </location>
</feature>
<proteinExistence type="inferred from homology"/>
<keyword evidence="3" id="KW-0560">Oxidoreductase</keyword>
<feature type="region of interest" description="Disordered" evidence="4">
    <location>
        <begin position="730"/>
        <end position="751"/>
    </location>
</feature>
<feature type="chain" id="PRO_5046138533" description="Laccase" evidence="6">
    <location>
        <begin position="18"/>
        <end position="861"/>
    </location>
</feature>
<evidence type="ECO:0000256" key="3">
    <source>
        <dbReference type="ARBA" id="ARBA00023002"/>
    </source>
</evidence>
<keyword evidence="5" id="KW-0812">Transmembrane</keyword>
<feature type="domain" description="Plastocyanin-like" evidence="7">
    <location>
        <begin position="157"/>
        <end position="329"/>
    </location>
</feature>
<dbReference type="InterPro" id="IPR008972">
    <property type="entry name" value="Cupredoxin"/>
</dbReference>
<dbReference type="InterPro" id="IPR011707">
    <property type="entry name" value="Cu-oxidase-like_N"/>
</dbReference>
<dbReference type="PROSITE" id="PS00080">
    <property type="entry name" value="MULTICOPPER_OXIDASE2"/>
    <property type="match status" value="1"/>
</dbReference>
<evidence type="ECO:0000256" key="2">
    <source>
        <dbReference type="ARBA" id="ARBA00022723"/>
    </source>
</evidence>
<dbReference type="Pfam" id="PF07732">
    <property type="entry name" value="Cu-oxidase_3"/>
    <property type="match status" value="1"/>
</dbReference>
<dbReference type="Pfam" id="PF00394">
    <property type="entry name" value="Cu-oxidase"/>
    <property type="match status" value="1"/>
</dbReference>
<protein>
    <recommendedName>
        <fullName evidence="12">Laccase</fullName>
    </recommendedName>
</protein>
<keyword evidence="2" id="KW-0479">Metal-binding</keyword>
<dbReference type="InterPro" id="IPR033138">
    <property type="entry name" value="Cu_oxidase_CS"/>
</dbReference>
<dbReference type="EMBL" id="CAUYUJ010004885">
    <property type="protein sequence ID" value="CAK0811364.1"/>
    <property type="molecule type" value="Genomic_DNA"/>
</dbReference>
<dbReference type="InterPro" id="IPR002355">
    <property type="entry name" value="Cu_oxidase_Cu_BS"/>
</dbReference>
<gene>
    <name evidence="10" type="ORF">PCOR1329_LOCUS15992</name>
</gene>
<accession>A0ABN9R0T8</accession>